<reference evidence="2" key="1">
    <citation type="submission" date="2017-09" db="EMBL/GenBank/DDBJ databases">
        <authorList>
            <person name="Varghese N."/>
            <person name="Submissions S."/>
        </authorList>
    </citation>
    <scope>NUCLEOTIDE SEQUENCE [LARGE SCALE GENOMIC DNA]</scope>
    <source>
        <strain evidence="2">C7</strain>
    </source>
</reference>
<dbReference type="RefSeq" id="WP_097928258.1">
    <property type="nucleotide sequence ID" value="NZ_OCTN01000001.1"/>
</dbReference>
<name>A0A2C9CME1_9RHOB</name>
<organism evidence="1 2">
    <name type="scientific">Pontivivens marinum</name>
    <dbReference type="NCBI Taxonomy" id="1690039"/>
    <lineage>
        <taxon>Bacteria</taxon>
        <taxon>Pseudomonadati</taxon>
        <taxon>Pseudomonadota</taxon>
        <taxon>Alphaproteobacteria</taxon>
        <taxon>Rhodobacterales</taxon>
        <taxon>Paracoccaceae</taxon>
        <taxon>Pontivivens</taxon>
    </lineage>
</organism>
<evidence type="ECO:0000313" key="1">
    <source>
        <dbReference type="EMBL" id="SOH92691.1"/>
    </source>
</evidence>
<sequence>MERAAIRDLILDDPALVLDDGDVMRALVTAQDNGDGRITDLRGVLVDRLEGRLGALEQTHRSVIAAAYENLSGTQQVHRAVLEILEPTGFSDFLATMTGPVADILTVDTVRLALELTDAERAIAAAPGLVALPVGGVDSYIGAVRDRDPARITLRATGANATAVFEEETLRIRSEALMRLDLGEGRRAAMLVFGAGDPDRFAPDQGSDLLEFFTGCFERAVRRWLV</sequence>
<dbReference type="Gene3D" id="3.30.450.40">
    <property type="match status" value="1"/>
</dbReference>
<dbReference type="InterPro" id="IPR007435">
    <property type="entry name" value="DUF484"/>
</dbReference>
<gene>
    <name evidence="1" type="ORF">SAMN06273572_101539</name>
</gene>
<accession>A0A2C9CME1</accession>
<evidence type="ECO:0000313" key="2">
    <source>
        <dbReference type="Proteomes" id="UP000220034"/>
    </source>
</evidence>
<protein>
    <recommendedName>
        <fullName evidence="3">DUF484 domain-containing protein</fullName>
    </recommendedName>
</protein>
<dbReference type="OrthoDB" id="7200179at2"/>
<dbReference type="Proteomes" id="UP000220034">
    <property type="component" value="Unassembled WGS sequence"/>
</dbReference>
<keyword evidence="2" id="KW-1185">Reference proteome</keyword>
<proteinExistence type="predicted"/>
<dbReference type="AlphaFoldDB" id="A0A2C9CME1"/>
<dbReference type="InterPro" id="IPR029016">
    <property type="entry name" value="GAF-like_dom_sf"/>
</dbReference>
<dbReference type="Pfam" id="PF04340">
    <property type="entry name" value="DUF484"/>
    <property type="match status" value="1"/>
</dbReference>
<dbReference type="EMBL" id="OCTN01000001">
    <property type="protein sequence ID" value="SOH92691.1"/>
    <property type="molecule type" value="Genomic_DNA"/>
</dbReference>
<evidence type="ECO:0008006" key="3">
    <source>
        <dbReference type="Google" id="ProtNLM"/>
    </source>
</evidence>